<protein>
    <recommendedName>
        <fullName evidence="2">RNase III domain-containing protein</fullName>
    </recommendedName>
</protein>
<keyword evidence="4" id="KW-1185">Reference proteome</keyword>
<sequence length="214" mass="23570">MTLPPLPPVQSDAALAIFVHRSFKPSGSNDRFGDSERLALLGQRVLCMVVAEIFFEKRPMLEANDLEEELKNTLSDGSYDEWVTQYGLREKVACPQDLRAELKEAVETRHLFDAYVGALYVERSYSVVKGWIGPLVDPDFSPSPFGSSAGPPPPTSPPPPLPNNPLAPEAPKSAYLSLFNQTAAQRGIKVDWQMDRTGPGHSLTWVVQCLGECD</sequence>
<feature type="domain" description="RNase III" evidence="2">
    <location>
        <begin position="18"/>
        <end position="124"/>
    </location>
</feature>
<dbReference type="Proteomes" id="UP001203297">
    <property type="component" value="Unassembled WGS sequence"/>
</dbReference>
<proteinExistence type="predicted"/>
<dbReference type="InterPro" id="IPR036389">
    <property type="entry name" value="RNase_III_sf"/>
</dbReference>
<feature type="region of interest" description="Disordered" evidence="1">
    <location>
        <begin position="142"/>
        <end position="167"/>
    </location>
</feature>
<dbReference type="EMBL" id="WTXG01000001">
    <property type="protein sequence ID" value="KAI0307675.1"/>
    <property type="molecule type" value="Genomic_DNA"/>
</dbReference>
<dbReference type="CDD" id="cd00593">
    <property type="entry name" value="RIBOc"/>
    <property type="match status" value="1"/>
</dbReference>
<organism evidence="3 4">
    <name type="scientific">Multifurca ochricompacta</name>
    <dbReference type="NCBI Taxonomy" id="376703"/>
    <lineage>
        <taxon>Eukaryota</taxon>
        <taxon>Fungi</taxon>
        <taxon>Dikarya</taxon>
        <taxon>Basidiomycota</taxon>
        <taxon>Agaricomycotina</taxon>
        <taxon>Agaricomycetes</taxon>
        <taxon>Russulales</taxon>
        <taxon>Russulaceae</taxon>
        <taxon>Multifurca</taxon>
    </lineage>
</organism>
<feature type="compositionally biased region" description="Pro residues" evidence="1">
    <location>
        <begin position="150"/>
        <end position="165"/>
    </location>
</feature>
<evidence type="ECO:0000259" key="2">
    <source>
        <dbReference type="PROSITE" id="PS50142"/>
    </source>
</evidence>
<dbReference type="SMART" id="SM00535">
    <property type="entry name" value="RIBOc"/>
    <property type="match status" value="1"/>
</dbReference>
<dbReference type="AlphaFoldDB" id="A0AAD4MCT1"/>
<dbReference type="SUPFAM" id="SSF69065">
    <property type="entry name" value="RNase III domain-like"/>
    <property type="match status" value="1"/>
</dbReference>
<comment type="caution">
    <text evidence="3">The sequence shown here is derived from an EMBL/GenBank/DDBJ whole genome shotgun (WGS) entry which is preliminary data.</text>
</comment>
<dbReference type="GO" id="GO:0004525">
    <property type="term" value="F:ribonuclease III activity"/>
    <property type="evidence" value="ECO:0007669"/>
    <property type="project" value="InterPro"/>
</dbReference>
<dbReference type="GO" id="GO:0006396">
    <property type="term" value="P:RNA processing"/>
    <property type="evidence" value="ECO:0007669"/>
    <property type="project" value="InterPro"/>
</dbReference>
<evidence type="ECO:0000313" key="4">
    <source>
        <dbReference type="Proteomes" id="UP001203297"/>
    </source>
</evidence>
<evidence type="ECO:0000256" key="1">
    <source>
        <dbReference type="SAM" id="MobiDB-lite"/>
    </source>
</evidence>
<evidence type="ECO:0000313" key="3">
    <source>
        <dbReference type="EMBL" id="KAI0307675.1"/>
    </source>
</evidence>
<dbReference type="PROSITE" id="PS50142">
    <property type="entry name" value="RNASE_3_2"/>
    <property type="match status" value="1"/>
</dbReference>
<reference evidence="3" key="1">
    <citation type="journal article" date="2022" name="New Phytol.">
        <title>Evolutionary transition to the ectomycorrhizal habit in the genomes of a hyperdiverse lineage of mushroom-forming fungi.</title>
        <authorList>
            <person name="Looney B."/>
            <person name="Miyauchi S."/>
            <person name="Morin E."/>
            <person name="Drula E."/>
            <person name="Courty P.E."/>
            <person name="Kohler A."/>
            <person name="Kuo A."/>
            <person name="LaButti K."/>
            <person name="Pangilinan J."/>
            <person name="Lipzen A."/>
            <person name="Riley R."/>
            <person name="Andreopoulos W."/>
            <person name="He G."/>
            <person name="Johnson J."/>
            <person name="Nolan M."/>
            <person name="Tritt A."/>
            <person name="Barry K.W."/>
            <person name="Grigoriev I.V."/>
            <person name="Nagy L.G."/>
            <person name="Hibbett D."/>
            <person name="Henrissat B."/>
            <person name="Matheny P.B."/>
            <person name="Labbe J."/>
            <person name="Martin F.M."/>
        </authorList>
    </citation>
    <scope>NUCLEOTIDE SEQUENCE</scope>
    <source>
        <strain evidence="3">BPL690</strain>
    </source>
</reference>
<name>A0AAD4MCT1_9AGAM</name>
<dbReference type="InterPro" id="IPR000999">
    <property type="entry name" value="RNase_III_dom"/>
</dbReference>
<gene>
    <name evidence="3" type="ORF">B0F90DRAFT_1621845</name>
</gene>
<dbReference type="Gene3D" id="1.10.1520.10">
    <property type="entry name" value="Ribonuclease III domain"/>
    <property type="match status" value="1"/>
</dbReference>
<accession>A0AAD4MCT1</accession>